<dbReference type="Pfam" id="PF13855">
    <property type="entry name" value="LRR_8"/>
    <property type="match status" value="1"/>
</dbReference>
<dbReference type="FunFam" id="3.80.10.10:FF:000275">
    <property type="entry name" value="Leucine-rich repeat receptor-like protein kinase"/>
    <property type="match status" value="1"/>
</dbReference>
<evidence type="ECO:0000256" key="6">
    <source>
        <dbReference type="ARBA" id="ARBA00022737"/>
    </source>
</evidence>
<evidence type="ECO:0000256" key="7">
    <source>
        <dbReference type="ARBA" id="ARBA00022989"/>
    </source>
</evidence>
<dbReference type="AlphaFoldDB" id="A0A087HCK9"/>
<dbReference type="eggNOG" id="ENOG502QVM7">
    <property type="taxonomic scope" value="Eukaryota"/>
</dbReference>
<reference evidence="13" key="1">
    <citation type="journal article" date="2015" name="Nat. Plants">
        <title>Genome expansion of Arabis alpina linked with retrotransposition and reduced symmetric DNA methylation.</title>
        <authorList>
            <person name="Willing E.M."/>
            <person name="Rawat V."/>
            <person name="Mandakova T."/>
            <person name="Maumus F."/>
            <person name="James G.V."/>
            <person name="Nordstroem K.J."/>
            <person name="Becker C."/>
            <person name="Warthmann N."/>
            <person name="Chica C."/>
            <person name="Szarzynska B."/>
            <person name="Zytnicki M."/>
            <person name="Albani M.C."/>
            <person name="Kiefer C."/>
            <person name="Bergonzi S."/>
            <person name="Castaings L."/>
            <person name="Mateos J.L."/>
            <person name="Berns M.C."/>
            <person name="Bujdoso N."/>
            <person name="Piofczyk T."/>
            <person name="de Lorenzo L."/>
            <person name="Barrero-Sicilia C."/>
            <person name="Mateos I."/>
            <person name="Piednoel M."/>
            <person name="Hagmann J."/>
            <person name="Chen-Min-Tao R."/>
            <person name="Iglesias-Fernandez R."/>
            <person name="Schuster S.C."/>
            <person name="Alonso-Blanco C."/>
            <person name="Roudier F."/>
            <person name="Carbonero P."/>
            <person name="Paz-Ares J."/>
            <person name="Davis S.J."/>
            <person name="Pecinka A."/>
            <person name="Quesneville H."/>
            <person name="Colot V."/>
            <person name="Lysak M.A."/>
            <person name="Weigel D."/>
            <person name="Coupland G."/>
            <person name="Schneeberger K."/>
        </authorList>
    </citation>
    <scope>NUCLEOTIDE SEQUENCE [LARGE SCALE GENOMIC DNA]</scope>
    <source>
        <strain evidence="13">cv. Pajares</strain>
    </source>
</reference>
<feature type="domain" description="Leucine-rich repeat-containing N-terminal plant-type" evidence="11">
    <location>
        <begin position="46"/>
        <end position="83"/>
    </location>
</feature>
<keyword evidence="8" id="KW-0472">Membrane</keyword>
<dbReference type="PANTHER" id="PTHR47988">
    <property type="entry name" value="SOMATIC EMBRYOGENESIS RECEPTOR KINASE 1"/>
    <property type="match status" value="1"/>
</dbReference>
<dbReference type="GO" id="GO:0016020">
    <property type="term" value="C:membrane"/>
    <property type="evidence" value="ECO:0007669"/>
    <property type="project" value="UniProtKB-SubCell"/>
</dbReference>
<comment type="similarity">
    <text evidence="2">Belongs to the RLP family.</text>
</comment>
<keyword evidence="7" id="KW-1133">Transmembrane helix</keyword>
<organism evidence="12 13">
    <name type="scientific">Arabis alpina</name>
    <name type="common">Alpine rock-cress</name>
    <dbReference type="NCBI Taxonomy" id="50452"/>
    <lineage>
        <taxon>Eukaryota</taxon>
        <taxon>Viridiplantae</taxon>
        <taxon>Streptophyta</taxon>
        <taxon>Embryophyta</taxon>
        <taxon>Tracheophyta</taxon>
        <taxon>Spermatophyta</taxon>
        <taxon>Magnoliopsida</taxon>
        <taxon>eudicotyledons</taxon>
        <taxon>Gunneridae</taxon>
        <taxon>Pentapetalae</taxon>
        <taxon>rosids</taxon>
        <taxon>malvids</taxon>
        <taxon>Brassicales</taxon>
        <taxon>Brassicaceae</taxon>
        <taxon>Arabideae</taxon>
        <taxon>Arabis</taxon>
    </lineage>
</organism>
<dbReference type="PRINTS" id="PR00019">
    <property type="entry name" value="LEURICHRPT"/>
</dbReference>
<proteinExistence type="inferred from homology"/>
<dbReference type="Gene3D" id="3.80.10.10">
    <property type="entry name" value="Ribonuclease Inhibitor"/>
    <property type="match status" value="1"/>
</dbReference>
<keyword evidence="13" id="KW-1185">Reference proteome</keyword>
<dbReference type="OrthoDB" id="1056777at2759"/>
<evidence type="ECO:0000256" key="5">
    <source>
        <dbReference type="ARBA" id="ARBA00022729"/>
    </source>
</evidence>
<evidence type="ECO:0000256" key="10">
    <source>
        <dbReference type="SAM" id="MobiDB-lite"/>
    </source>
</evidence>
<keyword evidence="9" id="KW-0325">Glycoprotein</keyword>
<keyword evidence="6" id="KW-0677">Repeat</keyword>
<dbReference type="OMA" id="PLICEQD"/>
<sequence length="255" mass="27969">MRQRRREVKHSHALSSSIFFFFFMIFSLSSTSSSSVEFTDKGDNIEVLALLEIKSSLVDPHGVLMNWDGTLFDPCSWNMIACSPDGSVVSIGAASQNLSGTLAPSIGNLTNLQTVVLQKNSITGHIPHEIGKLMKLKTLDLSTNNFTGQIPFTLSHATNLRYLDLSYNNLSGPVPRSLAIAKIFNVMGNPQICPTGTEKDCNGTQPKQMSTTLNSSQNESSDRGPNNWKLAIAFGFLSCVCLFDHWFSSLVEKKT</sequence>
<keyword evidence="5" id="KW-0732">Signal</keyword>
<dbReference type="InterPro" id="IPR032675">
    <property type="entry name" value="LRR_dom_sf"/>
</dbReference>
<dbReference type="Proteomes" id="UP000029120">
    <property type="component" value="Chromosome 3"/>
</dbReference>
<gene>
    <name evidence="12" type="ordered locus">AALP_Aa3g298300</name>
</gene>
<evidence type="ECO:0000256" key="4">
    <source>
        <dbReference type="ARBA" id="ARBA00022692"/>
    </source>
</evidence>
<evidence type="ECO:0000256" key="1">
    <source>
        <dbReference type="ARBA" id="ARBA00004479"/>
    </source>
</evidence>
<evidence type="ECO:0000256" key="9">
    <source>
        <dbReference type="ARBA" id="ARBA00023180"/>
    </source>
</evidence>
<name>A0A087HCK9_ARAAL</name>
<evidence type="ECO:0000313" key="12">
    <source>
        <dbReference type="EMBL" id="KFK39861.1"/>
    </source>
</evidence>
<accession>A0A087HCK9</accession>
<evidence type="ECO:0000256" key="8">
    <source>
        <dbReference type="ARBA" id="ARBA00023136"/>
    </source>
</evidence>
<keyword evidence="3" id="KW-0433">Leucine-rich repeat</keyword>
<evidence type="ECO:0000259" key="11">
    <source>
        <dbReference type="Pfam" id="PF08263"/>
    </source>
</evidence>
<dbReference type="EMBL" id="CM002871">
    <property type="protein sequence ID" value="KFK39861.1"/>
    <property type="molecule type" value="Genomic_DNA"/>
</dbReference>
<protein>
    <recommendedName>
        <fullName evidence="11">Leucine-rich repeat-containing N-terminal plant-type domain-containing protein</fullName>
    </recommendedName>
</protein>
<evidence type="ECO:0000256" key="3">
    <source>
        <dbReference type="ARBA" id="ARBA00022614"/>
    </source>
</evidence>
<dbReference type="InterPro" id="IPR013210">
    <property type="entry name" value="LRR_N_plant-typ"/>
</dbReference>
<dbReference type="InterPro" id="IPR001611">
    <property type="entry name" value="Leu-rich_rpt"/>
</dbReference>
<comment type="subcellular location">
    <subcellularLocation>
        <location evidence="1">Membrane</location>
        <topology evidence="1">Single-pass type I membrane protein</topology>
    </subcellularLocation>
</comment>
<feature type="compositionally biased region" description="Polar residues" evidence="10">
    <location>
        <begin position="202"/>
        <end position="219"/>
    </location>
</feature>
<dbReference type="Gramene" id="KFK39861">
    <property type="protein sequence ID" value="KFK39861"/>
    <property type="gene ID" value="AALP_AA3G298300"/>
</dbReference>
<evidence type="ECO:0000313" key="13">
    <source>
        <dbReference type="Proteomes" id="UP000029120"/>
    </source>
</evidence>
<evidence type="ECO:0000256" key="2">
    <source>
        <dbReference type="ARBA" id="ARBA00009592"/>
    </source>
</evidence>
<dbReference type="Pfam" id="PF08263">
    <property type="entry name" value="LRRNT_2"/>
    <property type="match status" value="1"/>
</dbReference>
<keyword evidence="4" id="KW-0812">Transmembrane</keyword>
<feature type="region of interest" description="Disordered" evidence="10">
    <location>
        <begin position="197"/>
        <end position="222"/>
    </location>
</feature>
<dbReference type="SUPFAM" id="SSF52058">
    <property type="entry name" value="L domain-like"/>
    <property type="match status" value="1"/>
</dbReference>